<accession>A0AAN6SBS7</accession>
<evidence type="ECO:0000256" key="1">
    <source>
        <dbReference type="SAM" id="MobiDB-lite"/>
    </source>
</evidence>
<name>A0AAN6SBS7_9PEZI</name>
<dbReference type="EMBL" id="MU859307">
    <property type="protein sequence ID" value="KAK3947840.1"/>
    <property type="molecule type" value="Genomic_DNA"/>
</dbReference>
<feature type="transmembrane region" description="Helical" evidence="2">
    <location>
        <begin position="22"/>
        <end position="45"/>
    </location>
</feature>
<organism evidence="3 4">
    <name type="scientific">Pseudoneurospora amorphoporcata</name>
    <dbReference type="NCBI Taxonomy" id="241081"/>
    <lineage>
        <taxon>Eukaryota</taxon>
        <taxon>Fungi</taxon>
        <taxon>Dikarya</taxon>
        <taxon>Ascomycota</taxon>
        <taxon>Pezizomycotina</taxon>
        <taxon>Sordariomycetes</taxon>
        <taxon>Sordariomycetidae</taxon>
        <taxon>Sordariales</taxon>
        <taxon>Sordariaceae</taxon>
        <taxon>Pseudoneurospora</taxon>
    </lineage>
</organism>
<evidence type="ECO:0000256" key="2">
    <source>
        <dbReference type="SAM" id="Phobius"/>
    </source>
</evidence>
<reference evidence="3" key="1">
    <citation type="journal article" date="2023" name="Mol. Phylogenet. Evol.">
        <title>Genome-scale phylogeny and comparative genomics of the fungal order Sordariales.</title>
        <authorList>
            <person name="Hensen N."/>
            <person name="Bonometti L."/>
            <person name="Westerberg I."/>
            <person name="Brannstrom I.O."/>
            <person name="Guillou S."/>
            <person name="Cros-Aarteil S."/>
            <person name="Calhoun S."/>
            <person name="Haridas S."/>
            <person name="Kuo A."/>
            <person name="Mondo S."/>
            <person name="Pangilinan J."/>
            <person name="Riley R."/>
            <person name="LaButti K."/>
            <person name="Andreopoulos B."/>
            <person name="Lipzen A."/>
            <person name="Chen C."/>
            <person name="Yan M."/>
            <person name="Daum C."/>
            <person name="Ng V."/>
            <person name="Clum A."/>
            <person name="Steindorff A."/>
            <person name="Ohm R.A."/>
            <person name="Martin F."/>
            <person name="Silar P."/>
            <person name="Natvig D.O."/>
            <person name="Lalanne C."/>
            <person name="Gautier V."/>
            <person name="Ament-Velasquez S.L."/>
            <person name="Kruys A."/>
            <person name="Hutchinson M.I."/>
            <person name="Powell A.J."/>
            <person name="Barry K."/>
            <person name="Miller A.N."/>
            <person name="Grigoriev I.V."/>
            <person name="Debuchy R."/>
            <person name="Gladieux P."/>
            <person name="Hiltunen Thoren M."/>
            <person name="Johannesson H."/>
        </authorList>
    </citation>
    <scope>NUCLEOTIDE SEQUENCE</scope>
    <source>
        <strain evidence="3">CBS 626.80</strain>
    </source>
</reference>
<sequence length="138" mass="15643">MKASGPPVRKVIPMPCSNANEFPTSLVIVLFLSFFVTFFGLTLLATSTHMHHPYKLGVLYVVDSVPAKGWIRQRPSDSPSPVAPCCLSNWYLVVVTARWRNSLASYMKRLEEEEKEKEEQKKINDIIVAREEPEHGGR</sequence>
<keyword evidence="2" id="KW-0472">Membrane</keyword>
<gene>
    <name evidence="3" type="ORF">QBC32DRAFT_328263</name>
</gene>
<comment type="caution">
    <text evidence="3">The sequence shown here is derived from an EMBL/GenBank/DDBJ whole genome shotgun (WGS) entry which is preliminary data.</text>
</comment>
<protein>
    <submittedName>
        <fullName evidence="3">Uncharacterized protein</fullName>
    </submittedName>
</protein>
<keyword evidence="2" id="KW-1133">Transmembrane helix</keyword>
<dbReference type="AlphaFoldDB" id="A0AAN6SBS7"/>
<evidence type="ECO:0000313" key="4">
    <source>
        <dbReference type="Proteomes" id="UP001303222"/>
    </source>
</evidence>
<feature type="region of interest" description="Disordered" evidence="1">
    <location>
        <begin position="111"/>
        <end position="138"/>
    </location>
</feature>
<evidence type="ECO:0000313" key="3">
    <source>
        <dbReference type="EMBL" id="KAK3947840.1"/>
    </source>
</evidence>
<dbReference type="Proteomes" id="UP001303222">
    <property type="component" value="Unassembled WGS sequence"/>
</dbReference>
<proteinExistence type="predicted"/>
<reference evidence="3" key="2">
    <citation type="submission" date="2023-06" db="EMBL/GenBank/DDBJ databases">
        <authorList>
            <consortium name="Lawrence Berkeley National Laboratory"/>
            <person name="Mondo S.J."/>
            <person name="Hensen N."/>
            <person name="Bonometti L."/>
            <person name="Westerberg I."/>
            <person name="Brannstrom I.O."/>
            <person name="Guillou S."/>
            <person name="Cros-Aarteil S."/>
            <person name="Calhoun S."/>
            <person name="Haridas S."/>
            <person name="Kuo A."/>
            <person name="Pangilinan J."/>
            <person name="Riley R."/>
            <person name="Labutti K."/>
            <person name="Andreopoulos B."/>
            <person name="Lipzen A."/>
            <person name="Chen C."/>
            <person name="Yanf M."/>
            <person name="Daum C."/>
            <person name="Ng V."/>
            <person name="Clum A."/>
            <person name="Steindorff A."/>
            <person name="Ohm R."/>
            <person name="Martin F."/>
            <person name="Silar P."/>
            <person name="Natvig D."/>
            <person name="Lalanne C."/>
            <person name="Gautier V."/>
            <person name="Ament-Velasquez S.L."/>
            <person name="Kruys A."/>
            <person name="Hutchinson M.I."/>
            <person name="Powell A.J."/>
            <person name="Barry K."/>
            <person name="Miller A.N."/>
            <person name="Grigoriev I.V."/>
            <person name="Debuchy R."/>
            <person name="Gladieux P."/>
            <person name="Thoren M.H."/>
            <person name="Johannesson H."/>
        </authorList>
    </citation>
    <scope>NUCLEOTIDE SEQUENCE</scope>
    <source>
        <strain evidence="3">CBS 626.80</strain>
    </source>
</reference>
<keyword evidence="2" id="KW-0812">Transmembrane</keyword>
<keyword evidence="4" id="KW-1185">Reference proteome</keyword>